<comment type="similarity">
    <text evidence="4 15">Belongs to the cytochrome P450 family.</text>
</comment>
<dbReference type="GO" id="GO:0004497">
    <property type="term" value="F:monooxygenase activity"/>
    <property type="evidence" value="ECO:0007669"/>
    <property type="project" value="UniProtKB-KW"/>
</dbReference>
<name>A0A0W0FIY3_MONRR</name>
<dbReference type="PRINTS" id="PR00385">
    <property type="entry name" value="P450"/>
</dbReference>
<dbReference type="InterPro" id="IPR001128">
    <property type="entry name" value="Cyt_P450"/>
</dbReference>
<evidence type="ECO:0000256" key="16">
    <source>
        <dbReference type="SAM" id="Phobius"/>
    </source>
</evidence>
<dbReference type="GO" id="GO:0020037">
    <property type="term" value="F:heme binding"/>
    <property type="evidence" value="ECO:0007669"/>
    <property type="project" value="InterPro"/>
</dbReference>
<protein>
    <submittedName>
        <fullName evidence="17">Putative cytochrome P450</fullName>
    </submittedName>
</protein>
<keyword evidence="12 16" id="KW-0472">Membrane</keyword>
<keyword evidence="10 14" id="KW-0408">Iron</keyword>
<dbReference type="CDD" id="cd11065">
    <property type="entry name" value="CYP64-like"/>
    <property type="match status" value="1"/>
</dbReference>
<evidence type="ECO:0000256" key="1">
    <source>
        <dbReference type="ARBA" id="ARBA00001971"/>
    </source>
</evidence>
<keyword evidence="8 16" id="KW-1133">Transmembrane helix</keyword>
<evidence type="ECO:0000256" key="6">
    <source>
        <dbReference type="ARBA" id="ARBA00022692"/>
    </source>
</evidence>
<keyword evidence="5 14" id="KW-0349">Heme</keyword>
<evidence type="ECO:0000256" key="5">
    <source>
        <dbReference type="ARBA" id="ARBA00022617"/>
    </source>
</evidence>
<reference evidence="17 18" key="1">
    <citation type="submission" date="2015-12" db="EMBL/GenBank/DDBJ databases">
        <title>Draft genome sequence of Moniliophthora roreri, the causal agent of frosty pod rot of cacao.</title>
        <authorList>
            <person name="Aime M.C."/>
            <person name="Diaz-Valderrama J.R."/>
            <person name="Kijpornyongpan T."/>
            <person name="Phillips-Mora W."/>
        </authorList>
    </citation>
    <scope>NUCLEOTIDE SEQUENCE [LARGE SCALE GENOMIC DNA]</scope>
    <source>
        <strain evidence="17 18">MCA 2952</strain>
    </source>
</reference>
<keyword evidence="7 14" id="KW-0479">Metal-binding</keyword>
<gene>
    <name evidence="17" type="ORF">WG66_11129</name>
</gene>
<feature type="binding site" description="axial binding residue" evidence="14">
    <location>
        <position position="461"/>
    </location>
    <ligand>
        <name>heme</name>
        <dbReference type="ChEBI" id="CHEBI:30413"/>
    </ligand>
    <ligandPart>
        <name>Fe</name>
        <dbReference type="ChEBI" id="CHEBI:18248"/>
    </ligandPart>
</feature>
<accession>A0A0W0FIY3</accession>
<dbReference type="PROSITE" id="PS00086">
    <property type="entry name" value="CYTOCHROME_P450"/>
    <property type="match status" value="1"/>
</dbReference>
<comment type="subcellular location">
    <subcellularLocation>
        <location evidence="2">Membrane</location>
        <topology evidence="2">Single-pass membrane protein</topology>
    </subcellularLocation>
</comment>
<dbReference type="eggNOG" id="KOG0156">
    <property type="taxonomic scope" value="Eukaryota"/>
</dbReference>
<comment type="cofactor">
    <cofactor evidence="1 14">
        <name>heme</name>
        <dbReference type="ChEBI" id="CHEBI:30413"/>
    </cofactor>
</comment>
<evidence type="ECO:0000256" key="7">
    <source>
        <dbReference type="ARBA" id="ARBA00022723"/>
    </source>
</evidence>
<evidence type="ECO:0000256" key="8">
    <source>
        <dbReference type="ARBA" id="ARBA00022989"/>
    </source>
</evidence>
<evidence type="ECO:0000256" key="10">
    <source>
        <dbReference type="ARBA" id="ARBA00023004"/>
    </source>
</evidence>
<dbReference type="PANTHER" id="PTHR46300:SF2">
    <property type="entry name" value="CYTOCHROME P450 MONOOXYGENASE ALNH-RELATED"/>
    <property type="match status" value="1"/>
</dbReference>
<evidence type="ECO:0000256" key="9">
    <source>
        <dbReference type="ARBA" id="ARBA00023002"/>
    </source>
</evidence>
<evidence type="ECO:0000256" key="13">
    <source>
        <dbReference type="ARBA" id="ARBA00023180"/>
    </source>
</evidence>
<keyword evidence="13" id="KW-0325">Glycoprotein</keyword>
<keyword evidence="9 15" id="KW-0560">Oxidoreductase</keyword>
<dbReference type="EMBL" id="LATX01001913">
    <property type="protein sequence ID" value="KTB36289.1"/>
    <property type="molecule type" value="Genomic_DNA"/>
</dbReference>
<sequence>MTTTSHAPYSASSGSSLLLAAGVCALAFLWLRRNRNHSYPLPPGPPSLPLIGNLHYISSKDPWVGISALGRDYGDVIYFHGLGYRVVVLNALEAINQLLEKRSDVYSHRPQFVLAGELMGLNQVRIFCLWQRAYTVLTSTRATGLMNYGPEWREHRKLAHVSLNATAVKRYHPLQEDIAATLCRELLDDPKNFYEHARVAAGRVVMSVTYGLSLNAGNEYVNQTMEVMSMLSQTIVPAAHLCDILPALKYLPSWFPFQKYASKWRARVERDIINMPFEHVKEEMRRGIARPSFAYNIMSPGSEKSHTREHCIKWVLGSMFTAGTETTQGVLLTFILAMARHPEKQRLAQAELDALLCKENRLPLMSDMPKLPYVNALIKETLRWRPILPFSIGRLTSADDEYLGYTIPKGTIVVPNLWAIAFAPNDKYGPEEFLPERFLDEKSGGTADPFSYIFGFGRRICPGNALGQNSLFIFIASILYSFDISPANSHPKFLSGLIR</sequence>
<evidence type="ECO:0000256" key="3">
    <source>
        <dbReference type="ARBA" id="ARBA00005179"/>
    </source>
</evidence>
<dbReference type="InterPro" id="IPR002401">
    <property type="entry name" value="Cyt_P450_E_grp-I"/>
</dbReference>
<evidence type="ECO:0000256" key="14">
    <source>
        <dbReference type="PIRSR" id="PIRSR602401-1"/>
    </source>
</evidence>
<proteinExistence type="inferred from homology"/>
<feature type="transmembrane region" description="Helical" evidence="16">
    <location>
        <begin position="12"/>
        <end position="31"/>
    </location>
</feature>
<dbReference type="InterPro" id="IPR050364">
    <property type="entry name" value="Cytochrome_P450_fung"/>
</dbReference>
<dbReference type="GO" id="GO:0005506">
    <property type="term" value="F:iron ion binding"/>
    <property type="evidence" value="ECO:0007669"/>
    <property type="project" value="InterPro"/>
</dbReference>
<dbReference type="InterPro" id="IPR017972">
    <property type="entry name" value="Cyt_P450_CS"/>
</dbReference>
<evidence type="ECO:0000256" key="2">
    <source>
        <dbReference type="ARBA" id="ARBA00004167"/>
    </source>
</evidence>
<evidence type="ECO:0000313" key="17">
    <source>
        <dbReference type="EMBL" id="KTB36289.1"/>
    </source>
</evidence>
<evidence type="ECO:0000256" key="4">
    <source>
        <dbReference type="ARBA" id="ARBA00010617"/>
    </source>
</evidence>
<comment type="pathway">
    <text evidence="3">Secondary metabolite biosynthesis.</text>
</comment>
<comment type="caution">
    <text evidence="17">The sequence shown here is derived from an EMBL/GenBank/DDBJ whole genome shotgun (WGS) entry which is preliminary data.</text>
</comment>
<evidence type="ECO:0000256" key="12">
    <source>
        <dbReference type="ARBA" id="ARBA00023136"/>
    </source>
</evidence>
<dbReference type="SUPFAM" id="SSF48264">
    <property type="entry name" value="Cytochrome P450"/>
    <property type="match status" value="1"/>
</dbReference>
<keyword evidence="11 15" id="KW-0503">Monooxygenase</keyword>
<dbReference type="Pfam" id="PF00067">
    <property type="entry name" value="p450"/>
    <property type="match status" value="2"/>
</dbReference>
<dbReference type="GO" id="GO:0016020">
    <property type="term" value="C:membrane"/>
    <property type="evidence" value="ECO:0007669"/>
    <property type="project" value="UniProtKB-SubCell"/>
</dbReference>
<evidence type="ECO:0000256" key="11">
    <source>
        <dbReference type="ARBA" id="ARBA00023033"/>
    </source>
</evidence>
<dbReference type="PANTHER" id="PTHR46300">
    <property type="entry name" value="P450, PUTATIVE (EUROFUNG)-RELATED-RELATED"/>
    <property type="match status" value="1"/>
</dbReference>
<dbReference type="Proteomes" id="UP000054988">
    <property type="component" value="Unassembled WGS sequence"/>
</dbReference>
<dbReference type="AlphaFoldDB" id="A0A0W0FIY3"/>
<dbReference type="InterPro" id="IPR036396">
    <property type="entry name" value="Cyt_P450_sf"/>
</dbReference>
<evidence type="ECO:0000256" key="15">
    <source>
        <dbReference type="RuleBase" id="RU000461"/>
    </source>
</evidence>
<organism evidence="17 18">
    <name type="scientific">Moniliophthora roreri</name>
    <name type="common">Frosty pod rot fungus</name>
    <name type="synonym">Monilia roreri</name>
    <dbReference type="NCBI Taxonomy" id="221103"/>
    <lineage>
        <taxon>Eukaryota</taxon>
        <taxon>Fungi</taxon>
        <taxon>Dikarya</taxon>
        <taxon>Basidiomycota</taxon>
        <taxon>Agaricomycotina</taxon>
        <taxon>Agaricomycetes</taxon>
        <taxon>Agaricomycetidae</taxon>
        <taxon>Agaricales</taxon>
        <taxon>Marasmiineae</taxon>
        <taxon>Marasmiaceae</taxon>
        <taxon>Moniliophthora</taxon>
    </lineage>
</organism>
<evidence type="ECO:0000313" key="18">
    <source>
        <dbReference type="Proteomes" id="UP000054988"/>
    </source>
</evidence>
<dbReference type="PRINTS" id="PR00463">
    <property type="entry name" value="EP450I"/>
</dbReference>
<dbReference type="GO" id="GO:0016705">
    <property type="term" value="F:oxidoreductase activity, acting on paired donors, with incorporation or reduction of molecular oxygen"/>
    <property type="evidence" value="ECO:0007669"/>
    <property type="project" value="InterPro"/>
</dbReference>
<dbReference type="Gene3D" id="1.10.630.10">
    <property type="entry name" value="Cytochrome P450"/>
    <property type="match status" value="1"/>
</dbReference>
<keyword evidence="6 16" id="KW-0812">Transmembrane</keyword>